<dbReference type="OrthoDB" id="5297305at2"/>
<comment type="caution">
    <text evidence="6">The sequence shown here is derived from an EMBL/GenBank/DDBJ whole genome shotgun (WGS) entry which is preliminary data.</text>
</comment>
<organism evidence="6 7">
    <name type="scientific">Pseudothauera nasutitermitis</name>
    <dbReference type="NCBI Taxonomy" id="2565930"/>
    <lineage>
        <taxon>Bacteria</taxon>
        <taxon>Pseudomonadati</taxon>
        <taxon>Pseudomonadota</taxon>
        <taxon>Betaproteobacteria</taxon>
        <taxon>Rhodocyclales</taxon>
        <taxon>Zoogloeaceae</taxon>
        <taxon>Pseudothauera</taxon>
    </lineage>
</organism>
<dbReference type="PANTHER" id="PTHR30204:SF94">
    <property type="entry name" value="HEAVY METAL-DEPENDENT TRANSCRIPTIONAL REGULATOR HI_0293-RELATED"/>
    <property type="match status" value="1"/>
</dbReference>
<evidence type="ECO:0000256" key="3">
    <source>
        <dbReference type="ARBA" id="ARBA00023163"/>
    </source>
</evidence>
<dbReference type="PRINTS" id="PR00040">
    <property type="entry name" value="HTHMERR"/>
</dbReference>
<keyword evidence="1" id="KW-0805">Transcription regulation</keyword>
<keyword evidence="3" id="KW-0804">Transcription</keyword>
<gene>
    <name evidence="6" type="ORF">E6C76_04735</name>
</gene>
<evidence type="ECO:0000256" key="2">
    <source>
        <dbReference type="ARBA" id="ARBA00023125"/>
    </source>
</evidence>
<dbReference type="PROSITE" id="PS50937">
    <property type="entry name" value="HTH_MERR_2"/>
    <property type="match status" value="1"/>
</dbReference>
<sequence length="137" mass="15289">MNIGELAKRTGLTNSRIRFYERAGLLRTVDRRPNGYRTYPPEAVLALELITTAQKAGFSLDEIRTLLPPDLEHWEHDALLEALRRKVGDIEALEAKLAQSRAQLVALIQDIEAKPGDMDCAANARRVLSRVLGKEVG</sequence>
<dbReference type="GO" id="GO:0003700">
    <property type="term" value="F:DNA-binding transcription factor activity"/>
    <property type="evidence" value="ECO:0007669"/>
    <property type="project" value="InterPro"/>
</dbReference>
<keyword evidence="4" id="KW-0175">Coiled coil</keyword>
<dbReference type="InterPro" id="IPR000551">
    <property type="entry name" value="MerR-type_HTH_dom"/>
</dbReference>
<dbReference type="InterPro" id="IPR047057">
    <property type="entry name" value="MerR_fam"/>
</dbReference>
<evidence type="ECO:0000256" key="4">
    <source>
        <dbReference type="SAM" id="Coils"/>
    </source>
</evidence>
<dbReference type="PANTHER" id="PTHR30204">
    <property type="entry name" value="REDOX-CYCLING DRUG-SENSING TRANSCRIPTIONAL ACTIVATOR SOXR"/>
    <property type="match status" value="1"/>
</dbReference>
<keyword evidence="7" id="KW-1185">Reference proteome</keyword>
<dbReference type="Proteomes" id="UP000308430">
    <property type="component" value="Unassembled WGS sequence"/>
</dbReference>
<protein>
    <submittedName>
        <fullName evidence="6">MerR family transcriptional regulator</fullName>
    </submittedName>
</protein>
<dbReference type="PROSITE" id="PS00552">
    <property type="entry name" value="HTH_MERR_1"/>
    <property type="match status" value="1"/>
</dbReference>
<keyword evidence="2" id="KW-0238">DNA-binding</keyword>
<reference evidence="6 7" key="1">
    <citation type="submission" date="2019-04" db="EMBL/GenBank/DDBJ databases">
        <title>Azoarcus nasutitermitis sp. nov. isolated from termite nest.</title>
        <authorList>
            <person name="Lin S.-Y."/>
            <person name="Hameed A."/>
            <person name="Hsu Y.-H."/>
            <person name="Young C.-C."/>
        </authorList>
    </citation>
    <scope>NUCLEOTIDE SEQUENCE [LARGE SCALE GENOMIC DNA]</scope>
    <source>
        <strain evidence="6 7">CC-YHH838</strain>
    </source>
</reference>
<dbReference type="SMART" id="SM00422">
    <property type="entry name" value="HTH_MERR"/>
    <property type="match status" value="1"/>
</dbReference>
<dbReference type="RefSeq" id="WP_136347117.1">
    <property type="nucleotide sequence ID" value="NZ_SSOC01000002.1"/>
</dbReference>
<evidence type="ECO:0000313" key="6">
    <source>
        <dbReference type="EMBL" id="THF66168.1"/>
    </source>
</evidence>
<accession>A0A4V6RX91</accession>
<evidence type="ECO:0000256" key="1">
    <source>
        <dbReference type="ARBA" id="ARBA00023015"/>
    </source>
</evidence>
<name>A0A4V6RX91_9RHOO</name>
<dbReference type="InterPro" id="IPR009061">
    <property type="entry name" value="DNA-bd_dom_put_sf"/>
</dbReference>
<dbReference type="Gene3D" id="1.10.1660.10">
    <property type="match status" value="1"/>
</dbReference>
<dbReference type="SUPFAM" id="SSF46955">
    <property type="entry name" value="Putative DNA-binding domain"/>
    <property type="match status" value="1"/>
</dbReference>
<dbReference type="Pfam" id="PF13411">
    <property type="entry name" value="MerR_1"/>
    <property type="match status" value="1"/>
</dbReference>
<evidence type="ECO:0000259" key="5">
    <source>
        <dbReference type="PROSITE" id="PS50937"/>
    </source>
</evidence>
<feature type="coiled-coil region" evidence="4">
    <location>
        <begin position="83"/>
        <end position="110"/>
    </location>
</feature>
<proteinExistence type="predicted"/>
<dbReference type="AlphaFoldDB" id="A0A4V6RX91"/>
<feature type="domain" description="HTH merR-type" evidence="5">
    <location>
        <begin position="1"/>
        <end position="69"/>
    </location>
</feature>
<dbReference type="GO" id="GO:0003677">
    <property type="term" value="F:DNA binding"/>
    <property type="evidence" value="ECO:0007669"/>
    <property type="project" value="UniProtKB-KW"/>
</dbReference>
<evidence type="ECO:0000313" key="7">
    <source>
        <dbReference type="Proteomes" id="UP000308430"/>
    </source>
</evidence>
<dbReference type="EMBL" id="SSOC01000002">
    <property type="protein sequence ID" value="THF66168.1"/>
    <property type="molecule type" value="Genomic_DNA"/>
</dbReference>